<evidence type="ECO:0000259" key="5">
    <source>
        <dbReference type="Pfam" id="PF16987"/>
    </source>
</evidence>
<dbReference type="InterPro" id="IPR044661">
    <property type="entry name" value="MED15a/b/c-like"/>
</dbReference>
<sequence>MDGNNWRAAQAQGGEGAAPAGAAAGTMYSGDWRNLFLPGSRQRIVNKIMATLIRHFPIYSQEGAQEIKNIALTFEEKIYNVATSQNDYLRKISLKMLTLGIKSQNPMINSLHPSTARIGQNAYGPAMMMEATSYETTSGPEESDEEQSAEEDNGDVSKEDAAEEVVVTKEQNNVVGHKENVRVGESEISCGLSSGAKLEEHLAQVEERLEKMEAHSEKVETLLVDIDKKLNYLVKMQDAEVSGDIKRPTKYTSSSWTGNGRSKGKHRVAEMIRQSCKRRRLGRGAIAQ</sequence>
<keyword evidence="3" id="KW-0175">Coiled coil</keyword>
<dbReference type="InterPro" id="IPR036546">
    <property type="entry name" value="MED15_KIX"/>
</dbReference>
<evidence type="ECO:0000256" key="2">
    <source>
        <dbReference type="ARBA" id="ARBA00023242"/>
    </source>
</evidence>
<feature type="domain" description="Mediator complex subunit 15 KIX" evidence="5">
    <location>
        <begin position="30"/>
        <end position="107"/>
    </location>
</feature>
<keyword evidence="7" id="KW-1185">Reference proteome</keyword>
<evidence type="ECO:0000256" key="1">
    <source>
        <dbReference type="ARBA" id="ARBA00004123"/>
    </source>
</evidence>
<feature type="region of interest" description="Disordered" evidence="4">
    <location>
        <begin position="247"/>
        <end position="268"/>
    </location>
</feature>
<feature type="region of interest" description="Disordered" evidence="4">
    <location>
        <begin position="1"/>
        <end position="20"/>
    </location>
</feature>
<dbReference type="PANTHER" id="PTHR33137">
    <property type="entry name" value="MEDIATOR OF RNA POLYMERASE II TRANSCRIPTION SUBUNIT 15A-RELATED"/>
    <property type="match status" value="1"/>
</dbReference>
<dbReference type="Pfam" id="PF16987">
    <property type="entry name" value="KIX_2"/>
    <property type="match status" value="1"/>
</dbReference>
<protein>
    <recommendedName>
        <fullName evidence="5">Mediator complex subunit 15 KIX domain-containing protein</fullName>
    </recommendedName>
</protein>
<dbReference type="InterPro" id="IPR036529">
    <property type="entry name" value="KIX_dom_sf"/>
</dbReference>
<name>A0ABS8RTE3_DATST</name>
<keyword evidence="2" id="KW-0539">Nucleus</keyword>
<organism evidence="6 7">
    <name type="scientific">Datura stramonium</name>
    <name type="common">Jimsonweed</name>
    <name type="synonym">Common thornapple</name>
    <dbReference type="NCBI Taxonomy" id="4076"/>
    <lineage>
        <taxon>Eukaryota</taxon>
        <taxon>Viridiplantae</taxon>
        <taxon>Streptophyta</taxon>
        <taxon>Embryophyta</taxon>
        <taxon>Tracheophyta</taxon>
        <taxon>Spermatophyta</taxon>
        <taxon>Magnoliopsida</taxon>
        <taxon>eudicotyledons</taxon>
        <taxon>Gunneridae</taxon>
        <taxon>Pentapetalae</taxon>
        <taxon>asterids</taxon>
        <taxon>lamiids</taxon>
        <taxon>Solanales</taxon>
        <taxon>Solanaceae</taxon>
        <taxon>Solanoideae</taxon>
        <taxon>Datureae</taxon>
        <taxon>Datura</taxon>
    </lineage>
</organism>
<gene>
    <name evidence="6" type="ORF">HAX54_003090</name>
</gene>
<evidence type="ECO:0000256" key="3">
    <source>
        <dbReference type="SAM" id="Coils"/>
    </source>
</evidence>
<dbReference type="Gene3D" id="1.10.246.20">
    <property type="entry name" value="Coactivator CBP, KIX domain"/>
    <property type="match status" value="1"/>
</dbReference>
<feature type="compositionally biased region" description="Acidic residues" evidence="4">
    <location>
        <begin position="141"/>
        <end position="154"/>
    </location>
</feature>
<feature type="coiled-coil region" evidence="3">
    <location>
        <begin position="195"/>
        <end position="222"/>
    </location>
</feature>
<dbReference type="EMBL" id="JACEIK010000114">
    <property type="protein sequence ID" value="MCD7450034.1"/>
    <property type="molecule type" value="Genomic_DNA"/>
</dbReference>
<reference evidence="6 7" key="1">
    <citation type="journal article" date="2021" name="BMC Genomics">
        <title>Datura genome reveals duplications of psychoactive alkaloid biosynthetic genes and high mutation rate following tissue culture.</title>
        <authorList>
            <person name="Rajewski A."/>
            <person name="Carter-House D."/>
            <person name="Stajich J."/>
            <person name="Litt A."/>
        </authorList>
    </citation>
    <scope>NUCLEOTIDE SEQUENCE [LARGE SCALE GENOMIC DNA]</scope>
    <source>
        <strain evidence="6">AR-01</strain>
    </source>
</reference>
<accession>A0ABS8RTE3</accession>
<dbReference type="Proteomes" id="UP000823775">
    <property type="component" value="Unassembled WGS sequence"/>
</dbReference>
<proteinExistence type="predicted"/>
<feature type="compositionally biased region" description="Low complexity" evidence="4">
    <location>
        <begin position="8"/>
        <end position="20"/>
    </location>
</feature>
<feature type="compositionally biased region" description="Polar residues" evidence="4">
    <location>
        <begin position="250"/>
        <end position="260"/>
    </location>
</feature>
<comment type="subcellular location">
    <subcellularLocation>
        <location evidence="1">Nucleus</location>
    </subcellularLocation>
</comment>
<evidence type="ECO:0000256" key="4">
    <source>
        <dbReference type="SAM" id="MobiDB-lite"/>
    </source>
</evidence>
<evidence type="ECO:0000313" key="7">
    <source>
        <dbReference type="Proteomes" id="UP000823775"/>
    </source>
</evidence>
<evidence type="ECO:0000313" key="6">
    <source>
        <dbReference type="EMBL" id="MCD7450034.1"/>
    </source>
</evidence>
<feature type="region of interest" description="Disordered" evidence="4">
    <location>
        <begin position="133"/>
        <end position="159"/>
    </location>
</feature>
<dbReference type="PANTHER" id="PTHR33137:SF4">
    <property type="entry name" value="MEDIATOR OF RNA POLYMERASE II TRANSCRIPTION SUBUNIT 15A-RELATED"/>
    <property type="match status" value="1"/>
</dbReference>
<comment type="caution">
    <text evidence="6">The sequence shown here is derived from an EMBL/GenBank/DDBJ whole genome shotgun (WGS) entry which is preliminary data.</text>
</comment>